<dbReference type="OrthoDB" id="786951at2759"/>
<organism evidence="3 4">
    <name type="scientific">Dendryphion nanum</name>
    <dbReference type="NCBI Taxonomy" id="256645"/>
    <lineage>
        <taxon>Eukaryota</taxon>
        <taxon>Fungi</taxon>
        <taxon>Dikarya</taxon>
        <taxon>Ascomycota</taxon>
        <taxon>Pezizomycotina</taxon>
        <taxon>Dothideomycetes</taxon>
        <taxon>Pleosporomycetidae</taxon>
        <taxon>Pleosporales</taxon>
        <taxon>Torulaceae</taxon>
        <taxon>Dendryphion</taxon>
    </lineage>
</organism>
<feature type="region of interest" description="Disordered" evidence="1">
    <location>
        <begin position="1"/>
        <end position="59"/>
    </location>
</feature>
<keyword evidence="4" id="KW-1185">Reference proteome</keyword>
<feature type="region of interest" description="Disordered" evidence="1">
    <location>
        <begin position="132"/>
        <end position="175"/>
    </location>
</feature>
<gene>
    <name evidence="3" type="ORF">B0J11DRAFT_530048</name>
</gene>
<evidence type="ECO:0000259" key="2">
    <source>
        <dbReference type="PROSITE" id="PS50174"/>
    </source>
</evidence>
<dbReference type="Pfam" id="PF13821">
    <property type="entry name" value="DUF4187"/>
    <property type="match status" value="1"/>
</dbReference>
<dbReference type="InterPro" id="IPR039249">
    <property type="entry name" value="GPATCH11"/>
</dbReference>
<dbReference type="InterPro" id="IPR000467">
    <property type="entry name" value="G_patch_dom"/>
</dbReference>
<feature type="compositionally biased region" description="Acidic residues" evidence="1">
    <location>
        <begin position="1"/>
        <end position="11"/>
    </location>
</feature>
<dbReference type="PROSITE" id="PS50174">
    <property type="entry name" value="G_PATCH"/>
    <property type="match status" value="1"/>
</dbReference>
<dbReference type="GO" id="GO:0003676">
    <property type="term" value="F:nucleic acid binding"/>
    <property type="evidence" value="ECO:0007669"/>
    <property type="project" value="InterPro"/>
</dbReference>
<evidence type="ECO:0000256" key="1">
    <source>
        <dbReference type="SAM" id="MobiDB-lite"/>
    </source>
</evidence>
<feature type="compositionally biased region" description="Basic and acidic residues" evidence="1">
    <location>
        <begin position="32"/>
        <end position="56"/>
    </location>
</feature>
<feature type="compositionally biased region" description="Basic and acidic residues" evidence="1">
    <location>
        <begin position="89"/>
        <end position="102"/>
    </location>
</feature>
<dbReference type="AlphaFoldDB" id="A0A9P9DRP0"/>
<feature type="region of interest" description="Disordered" evidence="1">
    <location>
        <begin position="82"/>
        <end position="102"/>
    </location>
</feature>
<dbReference type="PANTHER" id="PTHR21032">
    <property type="entry name" value="G PATCH DOMAIN-CONTAINING PROTEIN 11"/>
    <property type="match status" value="1"/>
</dbReference>
<name>A0A9P9DRP0_9PLEO</name>
<dbReference type="EMBL" id="JAGMWT010000008">
    <property type="protein sequence ID" value="KAH7123847.1"/>
    <property type="molecule type" value="Genomic_DNA"/>
</dbReference>
<dbReference type="InterPro" id="IPR025239">
    <property type="entry name" value="DUF4187"/>
</dbReference>
<proteinExistence type="predicted"/>
<protein>
    <recommendedName>
        <fullName evidence="2">G-patch domain-containing protein</fullName>
    </recommendedName>
</protein>
<evidence type="ECO:0000313" key="4">
    <source>
        <dbReference type="Proteomes" id="UP000700596"/>
    </source>
</evidence>
<sequence>MAHSDSEEEDYMSMIFDEAPKNESSIQRAARLRREREDRARQKPKAEKEAEEEAAREAALATALPTSSKGFKMMAKFGFKQGDTLGKSENARKEPVQISVKEDKGGIGLESEKKRKFREQAEKILRDTKRSKVEEVDYRTAQRQRLKEEKQTKDLENAQRTAERLDDKEGEGKDMSKVPLKSINILWRSLARRRLERLRDRQEKTKLANSLSSRLPQFEDEDDEDAEYRHILGHETYEAPSLLIEDLEEEDPEWEDFEALPVADRLQKVADHLRETHRYCFWCGYDYPDSNMDGCPGTTEEAHEV</sequence>
<evidence type="ECO:0000313" key="3">
    <source>
        <dbReference type="EMBL" id="KAH7123847.1"/>
    </source>
</evidence>
<dbReference type="Proteomes" id="UP000700596">
    <property type="component" value="Unassembled WGS sequence"/>
</dbReference>
<dbReference type="SMART" id="SM00443">
    <property type="entry name" value="G_patch"/>
    <property type="match status" value="1"/>
</dbReference>
<dbReference type="PANTHER" id="PTHR21032:SF0">
    <property type="entry name" value="G PATCH DOMAIN-CONTAINING PROTEIN 11"/>
    <property type="match status" value="1"/>
</dbReference>
<accession>A0A9P9DRP0</accession>
<dbReference type="SMART" id="SM01173">
    <property type="entry name" value="DUF4187"/>
    <property type="match status" value="1"/>
</dbReference>
<feature type="domain" description="G-patch" evidence="2">
    <location>
        <begin position="66"/>
        <end position="112"/>
    </location>
</feature>
<dbReference type="Pfam" id="PF01585">
    <property type="entry name" value="G-patch"/>
    <property type="match status" value="1"/>
</dbReference>
<dbReference type="GO" id="GO:0000776">
    <property type="term" value="C:kinetochore"/>
    <property type="evidence" value="ECO:0007669"/>
    <property type="project" value="TreeGrafter"/>
</dbReference>
<reference evidence="3" key="1">
    <citation type="journal article" date="2021" name="Nat. Commun.">
        <title>Genetic determinants of endophytism in the Arabidopsis root mycobiome.</title>
        <authorList>
            <person name="Mesny F."/>
            <person name="Miyauchi S."/>
            <person name="Thiergart T."/>
            <person name="Pickel B."/>
            <person name="Atanasova L."/>
            <person name="Karlsson M."/>
            <person name="Huettel B."/>
            <person name="Barry K.W."/>
            <person name="Haridas S."/>
            <person name="Chen C."/>
            <person name="Bauer D."/>
            <person name="Andreopoulos W."/>
            <person name="Pangilinan J."/>
            <person name="LaButti K."/>
            <person name="Riley R."/>
            <person name="Lipzen A."/>
            <person name="Clum A."/>
            <person name="Drula E."/>
            <person name="Henrissat B."/>
            <person name="Kohler A."/>
            <person name="Grigoriev I.V."/>
            <person name="Martin F.M."/>
            <person name="Hacquard S."/>
        </authorList>
    </citation>
    <scope>NUCLEOTIDE SEQUENCE</scope>
    <source>
        <strain evidence="3">MPI-CAGE-CH-0243</strain>
    </source>
</reference>
<comment type="caution">
    <text evidence="3">The sequence shown here is derived from an EMBL/GenBank/DDBJ whole genome shotgun (WGS) entry which is preliminary data.</text>
</comment>